<name>A0ABQ9CLT3_9PASS</name>
<organism evidence="1 2">
    <name type="scientific">Willisornis vidua</name>
    <name type="common">Xingu scale-backed antbird</name>
    <dbReference type="NCBI Taxonomy" id="1566151"/>
    <lineage>
        <taxon>Eukaryota</taxon>
        <taxon>Metazoa</taxon>
        <taxon>Chordata</taxon>
        <taxon>Craniata</taxon>
        <taxon>Vertebrata</taxon>
        <taxon>Euteleostomi</taxon>
        <taxon>Archelosauria</taxon>
        <taxon>Archosauria</taxon>
        <taxon>Dinosauria</taxon>
        <taxon>Saurischia</taxon>
        <taxon>Theropoda</taxon>
        <taxon>Coelurosauria</taxon>
        <taxon>Aves</taxon>
        <taxon>Neognathae</taxon>
        <taxon>Neoaves</taxon>
        <taxon>Telluraves</taxon>
        <taxon>Australaves</taxon>
        <taxon>Passeriformes</taxon>
        <taxon>Thamnophilidae</taxon>
        <taxon>Willisornis</taxon>
    </lineage>
</organism>
<comment type="caution">
    <text evidence="1">The sequence shown here is derived from an EMBL/GenBank/DDBJ whole genome shotgun (WGS) entry which is preliminary data.</text>
</comment>
<proteinExistence type="predicted"/>
<evidence type="ECO:0000313" key="1">
    <source>
        <dbReference type="EMBL" id="KAJ7405045.1"/>
    </source>
</evidence>
<sequence>MGRGRSRSFNELPMAFDCFEEEAYILETGEFMHTFMHFNIIPEPINKRALPDEKNTVQSQKELNLYLSWCGIHYLLTGLMGTKFVILRHQTFDEARVTSHGANKVSLSAFVEGVETSVSIDFPEDEEHVGEVLDCGSSDLLVHGETEEARHEDEKMTAAAASQSSAWDRKIIPKMRLQEQKLKGDLKKGEAISTVLTCAVDAAILQSANAMPEQAVEPVDHVLGLGKQIDLAA</sequence>
<dbReference type="Proteomes" id="UP001145742">
    <property type="component" value="Unassembled WGS sequence"/>
</dbReference>
<gene>
    <name evidence="1" type="ORF">WISP_142079</name>
</gene>
<dbReference type="EMBL" id="WHWB01034734">
    <property type="protein sequence ID" value="KAJ7405045.1"/>
    <property type="molecule type" value="Genomic_DNA"/>
</dbReference>
<protein>
    <submittedName>
        <fullName evidence="1">Uncharacterized protein</fullName>
    </submittedName>
</protein>
<evidence type="ECO:0000313" key="2">
    <source>
        <dbReference type="Proteomes" id="UP001145742"/>
    </source>
</evidence>
<reference evidence="1" key="1">
    <citation type="submission" date="2019-10" db="EMBL/GenBank/DDBJ databases">
        <authorList>
            <person name="Soares A.E.R."/>
            <person name="Aleixo A."/>
            <person name="Schneider P."/>
            <person name="Miyaki C.Y."/>
            <person name="Schneider M.P."/>
            <person name="Mello C."/>
            <person name="Vasconcelos A.T.R."/>
        </authorList>
    </citation>
    <scope>NUCLEOTIDE SEQUENCE</scope>
    <source>
        <tissue evidence="1">Muscle</tissue>
    </source>
</reference>
<accession>A0ABQ9CLT3</accession>
<keyword evidence="2" id="KW-1185">Reference proteome</keyword>